<dbReference type="OrthoDB" id="9807419at2"/>
<evidence type="ECO:0000256" key="1">
    <source>
        <dbReference type="ARBA" id="ARBA00010618"/>
    </source>
</evidence>
<dbReference type="Pfam" id="PF00467">
    <property type="entry name" value="KOW"/>
    <property type="match status" value="1"/>
</dbReference>
<comment type="similarity">
    <text evidence="1">Belongs to the universal ribosomal protein uL24 family.</text>
</comment>
<evidence type="ECO:0000313" key="6">
    <source>
        <dbReference type="Proteomes" id="UP000321934"/>
    </source>
</evidence>
<protein>
    <submittedName>
        <fullName evidence="5">50S ribosomal protein L24</fullName>
    </submittedName>
</protein>
<dbReference type="EMBL" id="CP029077">
    <property type="protein sequence ID" value="QED23199.1"/>
    <property type="molecule type" value="Genomic_DNA"/>
</dbReference>
<dbReference type="GO" id="GO:1990904">
    <property type="term" value="C:ribonucleoprotein complex"/>
    <property type="evidence" value="ECO:0007669"/>
    <property type="project" value="UniProtKB-KW"/>
</dbReference>
<keyword evidence="3" id="KW-0687">Ribonucleoprotein</keyword>
<sequence>MSVIKSNKLTKRIKKGVNVVVISGKFKGRKALIKTVDRRSSIVLLDGIFYSSNIEISADGSKTMTEKCLPISVSNVLPV</sequence>
<dbReference type="InterPro" id="IPR008991">
    <property type="entry name" value="Translation_prot_SH3-like_sf"/>
</dbReference>
<dbReference type="CDD" id="cd06089">
    <property type="entry name" value="KOW_RPL26"/>
    <property type="match status" value="1"/>
</dbReference>
<dbReference type="RefSeq" id="WP_146820489.1">
    <property type="nucleotide sequence ID" value="NZ_CP029077.1"/>
</dbReference>
<evidence type="ECO:0000256" key="2">
    <source>
        <dbReference type="ARBA" id="ARBA00022980"/>
    </source>
</evidence>
<dbReference type="SMART" id="SM00739">
    <property type="entry name" value="KOW"/>
    <property type="match status" value="1"/>
</dbReference>
<evidence type="ECO:0000313" key="5">
    <source>
        <dbReference type="EMBL" id="QED23199.1"/>
    </source>
</evidence>
<keyword evidence="2 5" id="KW-0689">Ribosomal protein</keyword>
<dbReference type="GO" id="GO:0005840">
    <property type="term" value="C:ribosome"/>
    <property type="evidence" value="ECO:0007669"/>
    <property type="project" value="UniProtKB-KW"/>
</dbReference>
<accession>A0A5B8XCU2</accession>
<dbReference type="GO" id="GO:0003723">
    <property type="term" value="F:RNA binding"/>
    <property type="evidence" value="ECO:0007669"/>
    <property type="project" value="InterPro"/>
</dbReference>
<dbReference type="AlphaFoldDB" id="A0A5B8XCU2"/>
<dbReference type="SUPFAM" id="SSF50104">
    <property type="entry name" value="Translation proteins SH3-like domain"/>
    <property type="match status" value="1"/>
</dbReference>
<gene>
    <name evidence="5" type="ORF">Deia_00396</name>
</gene>
<dbReference type="InterPro" id="IPR041988">
    <property type="entry name" value="Ribosomal_uL24_KOW"/>
</dbReference>
<keyword evidence="6" id="KW-1185">Reference proteome</keyword>
<name>A0A5B8XCU2_9RICK</name>
<dbReference type="InterPro" id="IPR005824">
    <property type="entry name" value="KOW"/>
</dbReference>
<dbReference type="Gene3D" id="2.30.30.30">
    <property type="match status" value="1"/>
</dbReference>
<evidence type="ECO:0000259" key="4">
    <source>
        <dbReference type="SMART" id="SM00739"/>
    </source>
</evidence>
<proteinExistence type="inferred from homology"/>
<reference evidence="5 6" key="1">
    <citation type="journal article" date="2019" name="ISME J.">
        <title>Deianiraea, an extracellular bacterium associated with the ciliate Paramecium, suggests an alternative scenario for the evolution of Rickettsiales.</title>
        <authorList>
            <person name="Castelli M."/>
            <person name="Sabaneyeva E."/>
            <person name="Lanzoni O."/>
            <person name="Lebedeva N."/>
            <person name="Floriano A.M."/>
            <person name="Gaiarsa S."/>
            <person name="Benken K."/>
            <person name="Modeo L."/>
            <person name="Bandi C."/>
            <person name="Potekhin A."/>
            <person name="Sassera D."/>
            <person name="Petroni G."/>
        </authorList>
    </citation>
    <scope>NUCLEOTIDE SEQUENCE [LARGE SCALE GENOMIC DNA]</scope>
    <source>
        <strain evidence="5">CyL4-1</strain>
    </source>
</reference>
<evidence type="ECO:0000256" key="3">
    <source>
        <dbReference type="ARBA" id="ARBA00023274"/>
    </source>
</evidence>
<organism evidence="5 6">
    <name type="scientific">Candidatus Deianiraea vastatrix</name>
    <dbReference type="NCBI Taxonomy" id="2163644"/>
    <lineage>
        <taxon>Bacteria</taxon>
        <taxon>Pseudomonadati</taxon>
        <taxon>Pseudomonadota</taxon>
        <taxon>Alphaproteobacteria</taxon>
        <taxon>Rickettsiales</taxon>
        <taxon>Candidatus Deianiraeaceae</taxon>
        <taxon>Candidatus Deianiraea</taxon>
    </lineage>
</organism>
<dbReference type="InterPro" id="IPR014722">
    <property type="entry name" value="Rib_uL2_dom2"/>
</dbReference>
<dbReference type="Proteomes" id="UP000321934">
    <property type="component" value="Chromosome"/>
</dbReference>
<feature type="domain" description="KOW" evidence="4">
    <location>
        <begin position="12"/>
        <end position="39"/>
    </location>
</feature>